<sequence>MSLPYFENALSGGYLQTPNDYFRDLQQAAIDNLFDCTSARYTVQEQDAIGASTYHDIDVWLDYIVGTTSSGVKQGADFTQLMFRDIEHPVFQGLYYIFDDNYHISYFYNRYDGLEKALAVRRCNNAMRIVDPENGSIFSIPCVIDYDMASPSQQVSSYIITPNNHAVVMVQGNKDTLRLFKLNTRYIFNGRPFKLLAYQNALLQDLSNQNPTLLYLDLYLDEIHDKDDIENGLAYNGEYIYNIQIDADNMELSNGVKGNLSATITLNGEEVKRNVLWASSNEDAVLINVAGGYTIIGSSGSSATITATLDGNPNVSSTITIQVVDSQVVKPLILINPAFNKIRQFESIDFSIEVMYGSTLLVPQNITLSLSETGQVLSNQYLTITQSGSRYIITANTVATTPQILYVSVQNASPDFQITAQFTLNVVSMLG</sequence>
<reference evidence="1" key="1">
    <citation type="journal article" date="2021" name="Proc. Natl. Acad. Sci. U.S.A.">
        <title>A Catalog of Tens of Thousands of Viruses from Human Metagenomes Reveals Hidden Associations with Chronic Diseases.</title>
        <authorList>
            <person name="Tisza M.J."/>
            <person name="Buck C.B."/>
        </authorList>
    </citation>
    <scope>NUCLEOTIDE SEQUENCE</scope>
    <source>
        <strain evidence="1">Ct0Wl9</strain>
    </source>
</reference>
<evidence type="ECO:0000313" key="1">
    <source>
        <dbReference type="EMBL" id="DAF59647.1"/>
    </source>
</evidence>
<organism evidence="1">
    <name type="scientific">Siphoviridae sp. ct0Wl9</name>
    <dbReference type="NCBI Taxonomy" id="2827763"/>
    <lineage>
        <taxon>Viruses</taxon>
        <taxon>Duplodnaviria</taxon>
        <taxon>Heunggongvirae</taxon>
        <taxon>Uroviricota</taxon>
        <taxon>Caudoviricetes</taxon>
    </lineage>
</organism>
<accession>A0A8S5T9K2</accession>
<dbReference type="SUPFAM" id="SSF49373">
    <property type="entry name" value="Invasin/intimin cell-adhesion fragments"/>
    <property type="match status" value="1"/>
</dbReference>
<proteinExistence type="predicted"/>
<dbReference type="Gene3D" id="2.60.40.1080">
    <property type="match status" value="1"/>
</dbReference>
<name>A0A8S5T9K2_9CAUD</name>
<protein>
    <submittedName>
        <fullName evidence="1">Head closure knob</fullName>
    </submittedName>
</protein>
<dbReference type="InterPro" id="IPR008964">
    <property type="entry name" value="Invasin/intimin_cell_adhesion"/>
</dbReference>
<dbReference type="EMBL" id="BK032775">
    <property type="protein sequence ID" value="DAF59647.1"/>
    <property type="molecule type" value="Genomic_DNA"/>
</dbReference>